<name>A0A8E2F137_9PEZI</name>
<dbReference type="OrthoDB" id="2344312at2759"/>
<reference evidence="3 4" key="1">
    <citation type="journal article" date="2016" name="Nat. Commun.">
        <title>Ectomycorrhizal ecology is imprinted in the genome of the dominant symbiotic fungus Cenococcum geophilum.</title>
        <authorList>
            <consortium name="DOE Joint Genome Institute"/>
            <person name="Peter M."/>
            <person name="Kohler A."/>
            <person name="Ohm R.A."/>
            <person name="Kuo A."/>
            <person name="Krutzmann J."/>
            <person name="Morin E."/>
            <person name="Arend M."/>
            <person name="Barry K.W."/>
            <person name="Binder M."/>
            <person name="Choi C."/>
            <person name="Clum A."/>
            <person name="Copeland A."/>
            <person name="Grisel N."/>
            <person name="Haridas S."/>
            <person name="Kipfer T."/>
            <person name="LaButti K."/>
            <person name="Lindquist E."/>
            <person name="Lipzen A."/>
            <person name="Maire R."/>
            <person name="Meier B."/>
            <person name="Mihaltcheva S."/>
            <person name="Molinier V."/>
            <person name="Murat C."/>
            <person name="Poggeler S."/>
            <person name="Quandt C.A."/>
            <person name="Sperisen C."/>
            <person name="Tritt A."/>
            <person name="Tisserant E."/>
            <person name="Crous P.W."/>
            <person name="Henrissat B."/>
            <person name="Nehls U."/>
            <person name="Egli S."/>
            <person name="Spatafora J.W."/>
            <person name="Grigoriev I.V."/>
            <person name="Martin F.M."/>
        </authorList>
    </citation>
    <scope>NUCLEOTIDE SEQUENCE [LARGE SCALE GENOMIC DNA]</scope>
    <source>
        <strain evidence="3 4">CBS 207.34</strain>
    </source>
</reference>
<feature type="domain" description="SigF-like NTF2-like" evidence="2">
    <location>
        <begin position="11"/>
        <end position="165"/>
    </location>
</feature>
<accession>A0A8E2F137</accession>
<dbReference type="AlphaFoldDB" id="A0A8E2F137"/>
<organism evidence="3 4">
    <name type="scientific">Glonium stellatum</name>
    <dbReference type="NCBI Taxonomy" id="574774"/>
    <lineage>
        <taxon>Eukaryota</taxon>
        <taxon>Fungi</taxon>
        <taxon>Dikarya</taxon>
        <taxon>Ascomycota</taxon>
        <taxon>Pezizomycotina</taxon>
        <taxon>Dothideomycetes</taxon>
        <taxon>Pleosporomycetidae</taxon>
        <taxon>Gloniales</taxon>
        <taxon>Gloniaceae</taxon>
        <taxon>Glonium</taxon>
    </lineage>
</organism>
<keyword evidence="1" id="KW-0472">Membrane</keyword>
<evidence type="ECO:0000313" key="3">
    <source>
        <dbReference type="EMBL" id="OCL08652.1"/>
    </source>
</evidence>
<dbReference type="PANTHER" id="PTHR35393">
    <property type="entry name" value="CHROMOSOME 1, WHOLE GENOME SHOTGUN SEQUENCE"/>
    <property type="match status" value="1"/>
</dbReference>
<dbReference type="PANTHER" id="PTHR35393:SF1">
    <property type="entry name" value="SNOAL-LIKE DOMAIN-CONTAINING PROTEIN"/>
    <property type="match status" value="1"/>
</dbReference>
<keyword evidence="4" id="KW-1185">Reference proteome</keyword>
<dbReference type="EMBL" id="KV749625">
    <property type="protein sequence ID" value="OCL08652.1"/>
    <property type="molecule type" value="Genomic_DNA"/>
</dbReference>
<protein>
    <recommendedName>
        <fullName evidence="2">SigF-like NTF2-like domain-containing protein</fullName>
    </recommendedName>
</protein>
<dbReference type="Proteomes" id="UP000250140">
    <property type="component" value="Unassembled WGS sequence"/>
</dbReference>
<feature type="transmembrane region" description="Helical" evidence="1">
    <location>
        <begin position="153"/>
        <end position="176"/>
    </location>
</feature>
<gene>
    <name evidence="3" type="ORF">AOQ84DRAFT_388699</name>
</gene>
<evidence type="ECO:0000313" key="4">
    <source>
        <dbReference type="Proteomes" id="UP000250140"/>
    </source>
</evidence>
<sequence length="215" mass="24730">MIDLMRPSHLKEIPGVIHRLTQTPPSQQRETIETYFTPNASFTHPFCRTGSFDNSRFLIKCIYRWYKIMSPRIDITVNSVAYDESTLLLYVHISQVFRIWVIPFYKAPVTLVTVLQLMHNKSDKKYYIESQNDLYQVDQFIKFVLPGGWILVWIWQAVATLFCLASTVALWPVTAVEELMGMQERKVEKVDSGQPGVSPEVNGLLDAERKGIVSG</sequence>
<keyword evidence="1" id="KW-1133">Transmembrane helix</keyword>
<feature type="transmembrane region" description="Helical" evidence="1">
    <location>
        <begin position="97"/>
        <end position="118"/>
    </location>
</feature>
<proteinExistence type="predicted"/>
<dbReference type="Pfam" id="PF24840">
    <property type="entry name" value="NTF2_SigF"/>
    <property type="match status" value="1"/>
</dbReference>
<evidence type="ECO:0000256" key="1">
    <source>
        <dbReference type="SAM" id="Phobius"/>
    </source>
</evidence>
<dbReference type="InterPro" id="IPR057514">
    <property type="entry name" value="NTF2_SigF"/>
</dbReference>
<evidence type="ECO:0000259" key="2">
    <source>
        <dbReference type="Pfam" id="PF24840"/>
    </source>
</evidence>
<keyword evidence="1" id="KW-0812">Transmembrane</keyword>